<dbReference type="SUPFAM" id="SSF49493">
    <property type="entry name" value="HSP40/DnaJ peptide-binding domain"/>
    <property type="match status" value="2"/>
</dbReference>
<dbReference type="CDD" id="cd06257">
    <property type="entry name" value="DnaJ"/>
    <property type="match status" value="1"/>
</dbReference>
<dbReference type="Proteomes" id="UP000249794">
    <property type="component" value="Unassembled WGS sequence"/>
</dbReference>
<dbReference type="CDD" id="cd10747">
    <property type="entry name" value="DnaJ_C"/>
    <property type="match status" value="1"/>
</dbReference>
<dbReference type="SMART" id="SM00271">
    <property type="entry name" value="DnaJ"/>
    <property type="match status" value="1"/>
</dbReference>
<dbReference type="GO" id="GO:0042026">
    <property type="term" value="P:protein refolding"/>
    <property type="evidence" value="ECO:0007669"/>
    <property type="project" value="TreeGrafter"/>
</dbReference>
<organism evidence="4 5">
    <name type="scientific">Phormidesmis priestleyi</name>
    <dbReference type="NCBI Taxonomy" id="268141"/>
    <lineage>
        <taxon>Bacteria</taxon>
        <taxon>Bacillati</taxon>
        <taxon>Cyanobacteriota</taxon>
        <taxon>Cyanophyceae</taxon>
        <taxon>Leptolyngbyales</taxon>
        <taxon>Leptolyngbyaceae</taxon>
        <taxon>Phormidesmis</taxon>
    </lineage>
</organism>
<evidence type="ECO:0000256" key="1">
    <source>
        <dbReference type="ARBA" id="ARBA00023186"/>
    </source>
</evidence>
<dbReference type="PROSITE" id="PS50076">
    <property type="entry name" value="DNAJ_2"/>
    <property type="match status" value="1"/>
</dbReference>
<reference evidence="4 5" key="2">
    <citation type="submission" date="2018-06" db="EMBL/GenBank/DDBJ databases">
        <title>Metagenomic assembly of (sub)arctic Cyanobacteria and their associated microbiome from non-axenic cultures.</title>
        <authorList>
            <person name="Baurain D."/>
        </authorList>
    </citation>
    <scope>NUCLEOTIDE SEQUENCE [LARGE SCALE GENOMIC DNA]</scope>
    <source>
        <strain evidence="4">ULC027bin1</strain>
    </source>
</reference>
<dbReference type="FunFam" id="2.60.260.20:FF:000013">
    <property type="entry name" value="DnaJ subfamily B member 11"/>
    <property type="match status" value="1"/>
</dbReference>
<comment type="caution">
    <text evidence="4">The sequence shown here is derived from an EMBL/GenBank/DDBJ whole genome shotgun (WGS) entry which is preliminary data.</text>
</comment>
<dbReference type="Pfam" id="PF01556">
    <property type="entry name" value="DnaJ_C"/>
    <property type="match status" value="1"/>
</dbReference>
<dbReference type="InterPro" id="IPR008971">
    <property type="entry name" value="HSP40/DnaJ_pept-bd"/>
</dbReference>
<evidence type="ECO:0000256" key="2">
    <source>
        <dbReference type="SAM" id="MobiDB-lite"/>
    </source>
</evidence>
<protein>
    <submittedName>
        <fullName evidence="4">Molecular chaperone DnaJ</fullName>
    </submittedName>
</protein>
<feature type="compositionally biased region" description="Basic and acidic residues" evidence="2">
    <location>
        <begin position="125"/>
        <end position="136"/>
    </location>
</feature>
<gene>
    <name evidence="4" type="ORF">DCF15_10045</name>
</gene>
<dbReference type="SUPFAM" id="SSF46565">
    <property type="entry name" value="Chaperone J-domain"/>
    <property type="match status" value="1"/>
</dbReference>
<dbReference type="Gene3D" id="1.10.287.110">
    <property type="entry name" value="DnaJ domain"/>
    <property type="match status" value="1"/>
</dbReference>
<dbReference type="PANTHER" id="PTHR43096:SF52">
    <property type="entry name" value="DNAJ HOMOLOG 1, MITOCHONDRIAL-RELATED"/>
    <property type="match status" value="1"/>
</dbReference>
<dbReference type="InterPro" id="IPR018253">
    <property type="entry name" value="DnaJ_domain_CS"/>
</dbReference>
<dbReference type="PROSITE" id="PS00636">
    <property type="entry name" value="DNAJ_1"/>
    <property type="match status" value="1"/>
</dbReference>
<dbReference type="Gene3D" id="2.60.260.20">
    <property type="entry name" value="Urease metallochaperone UreE, N-terminal domain"/>
    <property type="match status" value="2"/>
</dbReference>
<sequence>MPTTATDFKDYYAILDVSKTATAAEIKQAYRKLARKYHPDVNPGDATAEEKFKVLNEANEVLSNPETRAKYDQFDQDWKQGFAGEASAQGSEAESEGFGGDPQSGFNQYSSFEDFINDLLGGPGARDRDRDRDRGPYSRTSASASNPFADFRSQAPAPDTEAAIALSFSEAFQGVQKRLQLDDETLNVRIPAGAKRGSRIRLKGKGRPSPFSQQRGDLYLTIELLPHPFFRFAGNHLVCELPIRPDEAVLGAQVQVPTPDGPVTMTVPKGVRSGQSLRLRGKGWKSPQGDRTDLMVKLQIVSPQALSETEQDCYEKIQAASSFNPRSTLEEVTL</sequence>
<dbReference type="GO" id="GO:0051082">
    <property type="term" value="F:unfolded protein binding"/>
    <property type="evidence" value="ECO:0007669"/>
    <property type="project" value="InterPro"/>
</dbReference>
<evidence type="ECO:0000313" key="5">
    <source>
        <dbReference type="Proteomes" id="UP000249794"/>
    </source>
</evidence>
<dbReference type="Pfam" id="PF00226">
    <property type="entry name" value="DnaJ"/>
    <property type="match status" value="1"/>
</dbReference>
<dbReference type="InterPro" id="IPR002939">
    <property type="entry name" value="DnaJ_C"/>
</dbReference>
<dbReference type="EMBL" id="QBMP01000088">
    <property type="protein sequence ID" value="PZO55728.1"/>
    <property type="molecule type" value="Genomic_DNA"/>
</dbReference>
<feature type="region of interest" description="Disordered" evidence="2">
    <location>
        <begin position="118"/>
        <end position="156"/>
    </location>
</feature>
<dbReference type="InterPro" id="IPR036869">
    <property type="entry name" value="J_dom_sf"/>
</dbReference>
<feature type="domain" description="J" evidence="3">
    <location>
        <begin position="10"/>
        <end position="75"/>
    </location>
</feature>
<keyword evidence="1" id="KW-0143">Chaperone</keyword>
<evidence type="ECO:0000259" key="3">
    <source>
        <dbReference type="PROSITE" id="PS50076"/>
    </source>
</evidence>
<reference evidence="5" key="1">
    <citation type="submission" date="2018-04" db="EMBL/GenBank/DDBJ databases">
        <authorList>
            <person name="Cornet L."/>
        </authorList>
    </citation>
    <scope>NUCLEOTIDE SEQUENCE [LARGE SCALE GENOMIC DNA]</scope>
</reference>
<dbReference type="PANTHER" id="PTHR43096">
    <property type="entry name" value="DNAJ HOMOLOG 1, MITOCHONDRIAL-RELATED"/>
    <property type="match status" value="1"/>
</dbReference>
<evidence type="ECO:0000313" key="4">
    <source>
        <dbReference type="EMBL" id="PZO55728.1"/>
    </source>
</evidence>
<accession>A0A2W4ZLI9</accession>
<dbReference type="PRINTS" id="PR00625">
    <property type="entry name" value="JDOMAIN"/>
</dbReference>
<proteinExistence type="predicted"/>
<name>A0A2W4ZLI9_9CYAN</name>
<dbReference type="GO" id="GO:0005737">
    <property type="term" value="C:cytoplasm"/>
    <property type="evidence" value="ECO:0007669"/>
    <property type="project" value="TreeGrafter"/>
</dbReference>
<dbReference type="AlphaFoldDB" id="A0A2W4ZLI9"/>
<dbReference type="InterPro" id="IPR001623">
    <property type="entry name" value="DnaJ_domain"/>
</dbReference>
<feature type="region of interest" description="Disordered" evidence="2">
    <location>
        <begin position="84"/>
        <end position="104"/>
    </location>
</feature>